<sequence length="508" mass="57504">MGITTASGGVQSPDFFCIQSTGNDDPAPWPYRSPIRARFLDDVPIVVKDILRSTLKEWLGCQTSHEIRVELVETGPSDVIFGLTASCVTVCALGKNVPTSQEQPTVLLGLKAWKTDESEVVWTHWEMERMARHVWGHVLGLPHASSRKHYEWKDAALDGVCSATGVNKSQITQLRGNSKLSAWDSIMHYDRPSELSATPNSYRDCNGNIDSNAVQLLNELYPSAREFELIHLWCSEMPDWKETWTEQKKLRKVHTSKWSSSWEICALNYVDLGQNGDYQATVDVLSTEDANNRALRMGGYSATSHIVNLRADFLLWKYTDWNIQTGSLSTGTMRGTFWTKVGGEQFEKRIDFGRPFKSIPKVVTFINELCVEHGNWLRLTVFPKDVSNTGFTLCLHSWADTLCHNLGAYWLAHEADDVSIRSGRWEPPVHPGPWATEDQATIDYYSPLIARPREMFCGFDHVNVRGGVNARFRCEALSWNERSVEMKISTWQQENAYHSMGASYVALL</sequence>
<dbReference type="PANTHER" id="PTHR46938">
    <property type="entry name" value="DISCOIDIN-1 SUBUNIT A-RELATED-RELATED"/>
    <property type="match status" value="1"/>
</dbReference>
<accession>A0ABR3UNA4</accession>
<organism evidence="2 3">
    <name type="scientific">Alternaria dauci</name>
    <dbReference type="NCBI Taxonomy" id="48095"/>
    <lineage>
        <taxon>Eukaryota</taxon>
        <taxon>Fungi</taxon>
        <taxon>Dikarya</taxon>
        <taxon>Ascomycota</taxon>
        <taxon>Pezizomycotina</taxon>
        <taxon>Dothideomycetes</taxon>
        <taxon>Pleosporomycetidae</taxon>
        <taxon>Pleosporales</taxon>
        <taxon>Pleosporineae</taxon>
        <taxon>Pleosporaceae</taxon>
        <taxon>Alternaria</taxon>
        <taxon>Alternaria sect. Porri</taxon>
    </lineage>
</organism>
<dbReference type="Proteomes" id="UP001578633">
    <property type="component" value="Chromosome 4"/>
</dbReference>
<dbReference type="InterPro" id="IPR019019">
    <property type="entry name" value="H-type_lectin_domain"/>
</dbReference>
<dbReference type="PANTHER" id="PTHR46938:SF1">
    <property type="entry name" value="DISCOIDIN-1 SUBUNIT A-RELATED"/>
    <property type="match status" value="1"/>
</dbReference>
<feature type="domain" description="H-type lectin" evidence="1">
    <location>
        <begin position="348"/>
        <end position="413"/>
    </location>
</feature>
<dbReference type="GeneID" id="96085936"/>
<protein>
    <recommendedName>
        <fullName evidence="1">H-type lectin domain-containing protein</fullName>
    </recommendedName>
</protein>
<dbReference type="RefSeq" id="XP_069307658.1">
    <property type="nucleotide sequence ID" value="XM_069451839.1"/>
</dbReference>
<dbReference type="Pfam" id="PF09458">
    <property type="entry name" value="H_lectin"/>
    <property type="match status" value="1"/>
</dbReference>
<evidence type="ECO:0000259" key="1">
    <source>
        <dbReference type="Pfam" id="PF09458"/>
    </source>
</evidence>
<gene>
    <name evidence="2" type="ORF">ACET3X_005614</name>
</gene>
<evidence type="ECO:0000313" key="3">
    <source>
        <dbReference type="Proteomes" id="UP001578633"/>
    </source>
</evidence>
<dbReference type="Gene3D" id="2.60.40.2080">
    <property type="match status" value="2"/>
</dbReference>
<dbReference type="SUPFAM" id="SSF55486">
    <property type="entry name" value="Metalloproteases ('zincins'), catalytic domain"/>
    <property type="match status" value="1"/>
</dbReference>
<comment type="caution">
    <text evidence="2">The sequence shown here is derived from an EMBL/GenBank/DDBJ whole genome shotgun (WGS) entry which is preliminary data.</text>
</comment>
<dbReference type="SUPFAM" id="SSF141086">
    <property type="entry name" value="Agglutinin HPA-like"/>
    <property type="match status" value="1"/>
</dbReference>
<keyword evidence="3" id="KW-1185">Reference proteome</keyword>
<dbReference type="InterPro" id="IPR037221">
    <property type="entry name" value="H-type_lectin_dom_sf"/>
</dbReference>
<dbReference type="EMBL" id="JBHGVX010000004">
    <property type="protein sequence ID" value="KAL1797074.1"/>
    <property type="molecule type" value="Genomic_DNA"/>
</dbReference>
<dbReference type="InterPro" id="IPR052487">
    <property type="entry name" value="Galactose-binding_lectin"/>
</dbReference>
<evidence type="ECO:0000313" key="2">
    <source>
        <dbReference type="EMBL" id="KAL1797074.1"/>
    </source>
</evidence>
<reference evidence="2 3" key="1">
    <citation type="submission" date="2024-09" db="EMBL/GenBank/DDBJ databases">
        <title>T2T genomes of carrot and Alternaria dauci and their utility for understanding host-pathogen interaction during carrot leaf blight disease.</title>
        <authorList>
            <person name="Liu W."/>
            <person name="Xu S."/>
            <person name="Ou C."/>
            <person name="Liu X."/>
            <person name="Zhuang F."/>
            <person name="Deng X.W."/>
        </authorList>
    </citation>
    <scope>NUCLEOTIDE SEQUENCE [LARGE SCALE GENOMIC DNA]</scope>
    <source>
        <strain evidence="2 3">A2016</strain>
    </source>
</reference>
<proteinExistence type="predicted"/>
<name>A0ABR3UNA4_9PLEO</name>